<proteinExistence type="predicted"/>
<organism evidence="1 2">
    <name type="scientific">Weissella viridescens</name>
    <name type="common">Lactobacillus viridescens</name>
    <dbReference type="NCBI Taxonomy" id="1629"/>
    <lineage>
        <taxon>Bacteria</taxon>
        <taxon>Bacillati</taxon>
        <taxon>Bacillota</taxon>
        <taxon>Bacilli</taxon>
        <taxon>Lactobacillales</taxon>
        <taxon>Lactobacillaceae</taxon>
        <taxon>Weissella</taxon>
    </lineage>
</organism>
<accession>A0A0R2H1J7</accession>
<sequence>MVQPDGVHLMPEDFSDISLPAINFIDDQGVTHQLSITSNQLLTIDDESIFDLKGNSLCLSSPNGQKYRLKVSNTGELGTEKVEEPV</sequence>
<gene>
    <name evidence="1" type="ORF">IV50_GL001203</name>
</gene>
<comment type="caution">
    <text evidence="1">The sequence shown here is derived from an EMBL/GenBank/DDBJ whole genome shotgun (WGS) entry which is preliminary data.</text>
</comment>
<name>A0A0R2H1J7_WEIVI</name>
<dbReference type="Proteomes" id="UP000051992">
    <property type="component" value="Unassembled WGS sequence"/>
</dbReference>
<dbReference type="PATRIC" id="fig|1629.5.peg.1217"/>
<reference evidence="1 2" key="1">
    <citation type="journal article" date="2015" name="Genome Announc.">
        <title>Expanding the biotechnology potential of lactobacilli through comparative genomics of 213 strains and associated genera.</title>
        <authorList>
            <person name="Sun Z."/>
            <person name="Harris H.M."/>
            <person name="McCann A."/>
            <person name="Guo C."/>
            <person name="Argimon S."/>
            <person name="Zhang W."/>
            <person name="Yang X."/>
            <person name="Jeffery I.B."/>
            <person name="Cooney J.C."/>
            <person name="Kagawa T.F."/>
            <person name="Liu W."/>
            <person name="Song Y."/>
            <person name="Salvetti E."/>
            <person name="Wrobel A."/>
            <person name="Rasinkangas P."/>
            <person name="Parkhill J."/>
            <person name="Rea M.C."/>
            <person name="O'Sullivan O."/>
            <person name="Ritari J."/>
            <person name="Douillard F.P."/>
            <person name="Paul Ross R."/>
            <person name="Yang R."/>
            <person name="Briner A.E."/>
            <person name="Felis G.E."/>
            <person name="de Vos W.M."/>
            <person name="Barrangou R."/>
            <person name="Klaenhammer T.R."/>
            <person name="Caufield P.W."/>
            <person name="Cui Y."/>
            <person name="Zhang H."/>
            <person name="O'Toole P.W."/>
        </authorList>
    </citation>
    <scope>NUCLEOTIDE SEQUENCE [LARGE SCALE GENOMIC DNA]</scope>
    <source>
        <strain evidence="1 2">DSM 20410</strain>
    </source>
</reference>
<evidence type="ECO:0000313" key="1">
    <source>
        <dbReference type="EMBL" id="KRN46219.1"/>
    </source>
</evidence>
<keyword evidence="2" id="KW-1185">Reference proteome</keyword>
<evidence type="ECO:0000313" key="2">
    <source>
        <dbReference type="Proteomes" id="UP000051992"/>
    </source>
</evidence>
<dbReference type="AlphaFoldDB" id="A0A0R2H1J7"/>
<protein>
    <submittedName>
        <fullName evidence="1">Uncharacterized protein</fullName>
    </submittedName>
</protein>
<dbReference type="EMBL" id="JQBM01000003">
    <property type="protein sequence ID" value="KRN46219.1"/>
    <property type="molecule type" value="Genomic_DNA"/>
</dbReference>